<proteinExistence type="predicted"/>
<dbReference type="InterPro" id="IPR026337">
    <property type="entry name" value="AKG_HExxH"/>
</dbReference>
<dbReference type="NCBIfam" id="TIGR04267">
    <property type="entry name" value="mod_HExxH"/>
    <property type="match status" value="1"/>
</dbReference>
<keyword evidence="3" id="KW-1185">Reference proteome</keyword>
<feature type="compositionally biased region" description="Basic and acidic residues" evidence="1">
    <location>
        <begin position="358"/>
        <end position="370"/>
    </location>
</feature>
<accession>A0A5D3FXW7</accession>
<evidence type="ECO:0008006" key="4">
    <source>
        <dbReference type="Google" id="ProtNLM"/>
    </source>
</evidence>
<evidence type="ECO:0000313" key="2">
    <source>
        <dbReference type="EMBL" id="TYK52872.1"/>
    </source>
</evidence>
<reference evidence="2 3" key="1">
    <citation type="submission" date="2019-08" db="EMBL/GenBank/DDBJ databases">
        <title>Actinomadura sp. nov. CYP1-5 isolated from mountain soil.</title>
        <authorList>
            <person name="Songsumanus A."/>
            <person name="Kuncharoen N."/>
            <person name="Kudo T."/>
            <person name="Yuki M."/>
            <person name="Igarashi Y."/>
            <person name="Tanasupawat S."/>
        </authorList>
    </citation>
    <scope>NUCLEOTIDE SEQUENCE [LARGE SCALE GENOMIC DNA]</scope>
    <source>
        <strain evidence="2 3">CYP1-5</strain>
    </source>
</reference>
<gene>
    <name evidence="2" type="ORF">FXF68_03730</name>
</gene>
<name>A0A5D3FXW7_9ACTN</name>
<organism evidence="2 3">
    <name type="scientific">Actinomadura decatromicini</name>
    <dbReference type="NCBI Taxonomy" id="2604572"/>
    <lineage>
        <taxon>Bacteria</taxon>
        <taxon>Bacillati</taxon>
        <taxon>Actinomycetota</taxon>
        <taxon>Actinomycetes</taxon>
        <taxon>Streptosporangiales</taxon>
        <taxon>Thermomonosporaceae</taxon>
        <taxon>Actinomadura</taxon>
    </lineage>
</organism>
<protein>
    <recommendedName>
        <fullName evidence="4">Tetratricopeptide repeat protein</fullName>
    </recommendedName>
</protein>
<dbReference type="Gene3D" id="1.25.40.10">
    <property type="entry name" value="Tetratricopeptide repeat domain"/>
    <property type="match status" value="1"/>
</dbReference>
<dbReference type="SUPFAM" id="SSF48452">
    <property type="entry name" value="TPR-like"/>
    <property type="match status" value="1"/>
</dbReference>
<evidence type="ECO:0000256" key="1">
    <source>
        <dbReference type="SAM" id="MobiDB-lite"/>
    </source>
</evidence>
<dbReference type="Proteomes" id="UP000323505">
    <property type="component" value="Unassembled WGS sequence"/>
</dbReference>
<feature type="region of interest" description="Disordered" evidence="1">
    <location>
        <begin position="346"/>
        <end position="370"/>
    </location>
</feature>
<dbReference type="EMBL" id="VSRQ01000001">
    <property type="protein sequence ID" value="TYK52872.1"/>
    <property type="molecule type" value="Genomic_DNA"/>
</dbReference>
<comment type="caution">
    <text evidence="2">The sequence shown here is derived from an EMBL/GenBank/DDBJ whole genome shotgun (WGS) entry which is preliminary data.</text>
</comment>
<dbReference type="InterPro" id="IPR011990">
    <property type="entry name" value="TPR-like_helical_dom_sf"/>
</dbReference>
<evidence type="ECO:0000313" key="3">
    <source>
        <dbReference type="Proteomes" id="UP000323505"/>
    </source>
</evidence>
<dbReference type="AlphaFoldDB" id="A0A5D3FXW7"/>
<sequence>MAAGLNALVPLATRDGQGGQSGQGGRRGLSATSADAFGAVAITRPRDALLFAESLVHEFQHVKLCSLLGSVPLYADRPGERHYSPWRDDPRPLGGLLQGAYAYLGVTAFWGRRRGRLTGGDAAYGEYAFALWREQTAYAIGRLPASGRLTEAGERFVAGMRASLDRWADVSPPTIARRQAESTAADHALVWRLRNLRPDPDEVRRAAARWPSADPGPAVAAASLLPADVRPGTPGARSDLRALSLRDPAAFARLAAQGEPAADLAQVRGRHDAAIASYRALIAAEPERPEPWAGLALSLLGRGRDDAARTLAARPEVVAAVYLRIVQDKGASPDPVEVARWLAPAVPGDASPVAPRWDASERRRGDVAVE</sequence>